<dbReference type="EMBL" id="CAJVAS010000098">
    <property type="protein sequence ID" value="CAG7653330.1"/>
    <property type="molecule type" value="Genomic_DNA"/>
</dbReference>
<evidence type="ECO:0000313" key="5">
    <source>
        <dbReference type="EMBL" id="CAG7653330.1"/>
    </source>
</evidence>
<dbReference type="PANTHER" id="PTHR31302">
    <property type="entry name" value="TRANSMEMBRANE PROTEIN WITH METALLOPHOSPHOESTERASE DOMAIN-RELATED"/>
    <property type="match status" value="1"/>
</dbReference>
<feature type="transmembrane region" description="Helical" evidence="3">
    <location>
        <begin position="28"/>
        <end position="50"/>
    </location>
</feature>
<dbReference type="GO" id="GO:0046872">
    <property type="term" value="F:metal ion binding"/>
    <property type="evidence" value="ECO:0007669"/>
    <property type="project" value="UniProtKB-KW"/>
</dbReference>
<dbReference type="GO" id="GO:0004115">
    <property type="term" value="F:3',5'-cyclic-AMP phosphodiesterase activity"/>
    <property type="evidence" value="ECO:0007669"/>
    <property type="project" value="UniProtKB-EC"/>
</dbReference>
<dbReference type="GO" id="GO:0009245">
    <property type="term" value="P:lipid A biosynthetic process"/>
    <property type="evidence" value="ECO:0007669"/>
    <property type="project" value="TreeGrafter"/>
</dbReference>
<protein>
    <submittedName>
        <fullName evidence="5">3',5'-cyclic adenosine monophosphate phosphodiesterase CpdA</fullName>
        <ecNumber evidence="5">3.1.4.53</ecNumber>
    </submittedName>
</protein>
<keyword evidence="3" id="KW-0812">Transmembrane</keyword>
<sequence length="279" mass="32614">MQYGLYLSAAFLYNKVYIPRYGVGLMEWILYAALAVLIVYIAFILPTAWLKVERIRYDLELGKKILQISDFHVERLRITPRQLQRVIEAEKPDYIFLTGDYTQVEGKLPLLERYLTVFAQCGVPVYAVLGNHDYQQRKVIKLVRLLEDYRIPLLRNEWVSLPGFQLIGIDDFRSGKSRIAKSFEGTDREQRRIVITHDPNIVLHLQERYDYLMAGHLHGKQLNVPFFYRFRPMGKLPAMGIYKGMHKTAYGTYYISKGIGQTGLNVRFLVRSEVTLHYV</sequence>
<dbReference type="InterPro" id="IPR051158">
    <property type="entry name" value="Metallophosphoesterase_sf"/>
</dbReference>
<dbReference type="InterPro" id="IPR004843">
    <property type="entry name" value="Calcineurin-like_PHP"/>
</dbReference>
<dbReference type="PANTHER" id="PTHR31302:SF31">
    <property type="entry name" value="PHOSPHODIESTERASE YAEI"/>
    <property type="match status" value="1"/>
</dbReference>
<evidence type="ECO:0000256" key="2">
    <source>
        <dbReference type="ARBA" id="ARBA00022801"/>
    </source>
</evidence>
<gene>
    <name evidence="5" type="primary">cpdA_14</name>
    <name evidence="5" type="ORF">PAESOLCIP111_06741</name>
</gene>
<feature type="domain" description="Calcineurin-like phosphoesterase" evidence="4">
    <location>
        <begin position="64"/>
        <end position="219"/>
    </location>
</feature>
<reference evidence="5" key="1">
    <citation type="submission" date="2021-06" db="EMBL/GenBank/DDBJ databases">
        <authorList>
            <person name="Criscuolo A."/>
        </authorList>
    </citation>
    <scope>NUCLEOTIDE SEQUENCE</scope>
    <source>
        <strain evidence="5">CIP111600</strain>
    </source>
</reference>
<dbReference type="GO" id="GO:0016020">
    <property type="term" value="C:membrane"/>
    <property type="evidence" value="ECO:0007669"/>
    <property type="project" value="GOC"/>
</dbReference>
<keyword evidence="6" id="KW-1185">Reference proteome</keyword>
<name>A0A916KAM3_9BACL</name>
<keyword evidence="2 5" id="KW-0378">Hydrolase</keyword>
<organism evidence="5 6">
    <name type="scientific">Paenibacillus solanacearum</name>
    <dbReference type="NCBI Taxonomy" id="2048548"/>
    <lineage>
        <taxon>Bacteria</taxon>
        <taxon>Bacillati</taxon>
        <taxon>Bacillota</taxon>
        <taxon>Bacilli</taxon>
        <taxon>Bacillales</taxon>
        <taxon>Paenibacillaceae</taxon>
        <taxon>Paenibacillus</taxon>
    </lineage>
</organism>
<dbReference type="AlphaFoldDB" id="A0A916KAM3"/>
<accession>A0A916KAM3</accession>
<keyword evidence="1" id="KW-0479">Metal-binding</keyword>
<dbReference type="Proteomes" id="UP000693672">
    <property type="component" value="Unassembled WGS sequence"/>
</dbReference>
<keyword evidence="3" id="KW-0472">Membrane</keyword>
<comment type="caution">
    <text evidence="5">The sequence shown here is derived from an EMBL/GenBank/DDBJ whole genome shotgun (WGS) entry which is preliminary data.</text>
</comment>
<dbReference type="Pfam" id="PF00149">
    <property type="entry name" value="Metallophos"/>
    <property type="match status" value="1"/>
</dbReference>
<evidence type="ECO:0000259" key="4">
    <source>
        <dbReference type="Pfam" id="PF00149"/>
    </source>
</evidence>
<keyword evidence="3" id="KW-1133">Transmembrane helix</keyword>
<dbReference type="GO" id="GO:0008758">
    <property type="term" value="F:UDP-2,3-diacylglucosamine hydrolase activity"/>
    <property type="evidence" value="ECO:0007669"/>
    <property type="project" value="TreeGrafter"/>
</dbReference>
<evidence type="ECO:0000256" key="3">
    <source>
        <dbReference type="SAM" id="Phobius"/>
    </source>
</evidence>
<evidence type="ECO:0000313" key="6">
    <source>
        <dbReference type="Proteomes" id="UP000693672"/>
    </source>
</evidence>
<dbReference type="EC" id="3.1.4.53" evidence="5"/>
<evidence type="ECO:0000256" key="1">
    <source>
        <dbReference type="ARBA" id="ARBA00022723"/>
    </source>
</evidence>
<proteinExistence type="predicted"/>